<evidence type="ECO:0000313" key="8">
    <source>
        <dbReference type="EMBL" id="MBN2909336.1"/>
    </source>
</evidence>
<keyword evidence="6" id="KW-0472">Membrane</keyword>
<dbReference type="SUPFAM" id="SSF81296">
    <property type="entry name" value="E set domains"/>
    <property type="match status" value="1"/>
</dbReference>
<reference evidence="8" key="1">
    <citation type="journal article" date="2024" name="Int. J. Syst. Evol. Microbiol.">
        <title>Polycladomyces zharkentensis sp. nov., a novel thermophilic cellulose- and starch-degrading member of the Bacillota from a geothermal aquifer in Kazakhstan.</title>
        <authorList>
            <person name="Mashzhan A."/>
            <person name="Kistaubayeva A."/>
            <person name="Javier-Lopez R."/>
            <person name="Bissenova U."/>
            <person name="Bissenbay A."/>
            <person name="Birkeland N.K."/>
        </authorList>
    </citation>
    <scope>NUCLEOTIDE SEQUENCE</scope>
    <source>
        <strain evidence="8">ZKZ2T</strain>
    </source>
</reference>
<evidence type="ECO:0000256" key="3">
    <source>
        <dbReference type="ARBA" id="ARBA00022729"/>
    </source>
</evidence>
<feature type="transmembrane region" description="Helical" evidence="6">
    <location>
        <begin position="155"/>
        <end position="174"/>
    </location>
</feature>
<gene>
    <name evidence="8" type="ORF">JQC72_07340</name>
</gene>
<dbReference type="InterPro" id="IPR007348">
    <property type="entry name" value="CopC_dom"/>
</dbReference>
<evidence type="ECO:0000313" key="9">
    <source>
        <dbReference type="Proteomes" id="UP001177120"/>
    </source>
</evidence>
<feature type="compositionally biased region" description="Polar residues" evidence="5">
    <location>
        <begin position="122"/>
        <end position="136"/>
    </location>
</feature>
<comment type="subcellular location">
    <subcellularLocation>
        <location evidence="1">Cell envelope</location>
    </subcellularLocation>
</comment>
<dbReference type="PANTHER" id="PTHR34820:SF4">
    <property type="entry name" value="INNER MEMBRANE PROTEIN YEBZ"/>
    <property type="match status" value="1"/>
</dbReference>
<dbReference type="InterPro" id="IPR032694">
    <property type="entry name" value="CopC/D"/>
</dbReference>
<keyword evidence="6" id="KW-1133">Transmembrane helix</keyword>
<evidence type="ECO:0000256" key="5">
    <source>
        <dbReference type="SAM" id="MobiDB-lite"/>
    </source>
</evidence>
<evidence type="ECO:0000259" key="7">
    <source>
        <dbReference type="Pfam" id="PF04234"/>
    </source>
</evidence>
<comment type="caution">
    <text evidence="8">The sequence shown here is derived from an EMBL/GenBank/DDBJ whole genome shotgun (WGS) entry which is preliminary data.</text>
</comment>
<evidence type="ECO:0000256" key="2">
    <source>
        <dbReference type="ARBA" id="ARBA00022723"/>
    </source>
</evidence>
<feature type="domain" description="CopC" evidence="7">
    <location>
        <begin position="25"/>
        <end position="117"/>
    </location>
</feature>
<dbReference type="Gene3D" id="2.60.40.1220">
    <property type="match status" value="1"/>
</dbReference>
<sequence length="180" mass="19472">MNRKWIRYIGLWLCIWLVPSLAVAHTHLKQSTPGDGETVSQPVQKITLVFEERIEQGGSVELHDGAGHTVKPASVKVQGDTLEATLGSALPAGHYTAQWKIIGLDGHPMQGSFQFEVKADQTSAGQKLSKAPNQQPAPHHNQHSAPAKKSASSPVIWVVALLVLSAAVIAGWLFRRKPKA</sequence>
<dbReference type="RefSeq" id="WP_205494321.1">
    <property type="nucleotide sequence ID" value="NZ_JAFHAP010000008.1"/>
</dbReference>
<dbReference type="Pfam" id="PF04234">
    <property type="entry name" value="CopC"/>
    <property type="match status" value="1"/>
</dbReference>
<dbReference type="PANTHER" id="PTHR34820">
    <property type="entry name" value="INNER MEMBRANE PROTEIN YEBZ"/>
    <property type="match status" value="1"/>
</dbReference>
<accession>A0ABS2WIN7</accession>
<keyword evidence="4" id="KW-0186">Copper</keyword>
<proteinExistence type="predicted"/>
<dbReference type="InterPro" id="IPR014755">
    <property type="entry name" value="Cu-Rt/internalin_Ig-like"/>
</dbReference>
<dbReference type="Proteomes" id="UP001177120">
    <property type="component" value="Unassembled WGS sequence"/>
</dbReference>
<evidence type="ECO:0000256" key="1">
    <source>
        <dbReference type="ARBA" id="ARBA00004196"/>
    </source>
</evidence>
<evidence type="ECO:0000256" key="6">
    <source>
        <dbReference type="SAM" id="Phobius"/>
    </source>
</evidence>
<name>A0ABS2WIN7_9BACL</name>
<keyword evidence="9" id="KW-1185">Reference proteome</keyword>
<dbReference type="EMBL" id="JAFHAP010000008">
    <property type="protein sequence ID" value="MBN2909336.1"/>
    <property type="molecule type" value="Genomic_DNA"/>
</dbReference>
<evidence type="ECO:0000256" key="4">
    <source>
        <dbReference type="ARBA" id="ARBA00023008"/>
    </source>
</evidence>
<keyword evidence="2" id="KW-0479">Metal-binding</keyword>
<organism evidence="8 9">
    <name type="scientific">Polycladomyces zharkentensis</name>
    <dbReference type="NCBI Taxonomy" id="2807616"/>
    <lineage>
        <taxon>Bacteria</taxon>
        <taxon>Bacillati</taxon>
        <taxon>Bacillota</taxon>
        <taxon>Bacilli</taxon>
        <taxon>Bacillales</taxon>
        <taxon>Thermoactinomycetaceae</taxon>
        <taxon>Polycladomyces</taxon>
    </lineage>
</organism>
<keyword evidence="3" id="KW-0732">Signal</keyword>
<dbReference type="InterPro" id="IPR014756">
    <property type="entry name" value="Ig_E-set"/>
</dbReference>
<feature type="region of interest" description="Disordered" evidence="5">
    <location>
        <begin position="122"/>
        <end position="148"/>
    </location>
</feature>
<protein>
    <submittedName>
        <fullName evidence="8">Copper resistance protein CopC</fullName>
    </submittedName>
</protein>
<keyword evidence="6" id="KW-0812">Transmembrane</keyword>